<feature type="region of interest" description="Disordered" evidence="2">
    <location>
        <begin position="116"/>
        <end position="138"/>
    </location>
</feature>
<evidence type="ECO:0000313" key="3">
    <source>
        <dbReference type="EMBL" id="KAK2722744.1"/>
    </source>
</evidence>
<reference evidence="3" key="1">
    <citation type="submission" date="2023-07" db="EMBL/GenBank/DDBJ databases">
        <title>Chromosome-level genome assembly of Artemia franciscana.</title>
        <authorList>
            <person name="Jo E."/>
        </authorList>
    </citation>
    <scope>NUCLEOTIDE SEQUENCE</scope>
    <source>
        <tissue evidence="3">Whole body</tissue>
    </source>
</reference>
<evidence type="ECO:0008006" key="5">
    <source>
        <dbReference type="Google" id="ProtNLM"/>
    </source>
</evidence>
<dbReference type="EMBL" id="JAVRJZ010000005">
    <property type="protein sequence ID" value="KAK2722744.1"/>
    <property type="molecule type" value="Genomic_DNA"/>
</dbReference>
<dbReference type="GO" id="GO:0003700">
    <property type="term" value="F:DNA-binding transcription factor activity"/>
    <property type="evidence" value="ECO:0007669"/>
    <property type="project" value="InterPro"/>
</dbReference>
<feature type="coiled-coil region" evidence="1">
    <location>
        <begin position="150"/>
        <end position="195"/>
    </location>
</feature>
<evidence type="ECO:0000313" key="4">
    <source>
        <dbReference type="Proteomes" id="UP001187531"/>
    </source>
</evidence>
<sequence length="209" mass="24810">MSYKVFFCTYFCKKLCRSRLSTRIRLLNSGNEQCFDFYEVLQDISHTDETLNPTSSTNFSDCHTSQNQWETWPEDLQLYSTAPTINVTHSHVNENLNLDMSNCYPPSYALIEPEEQVNNPRPNNVTSKQQGKSSMCSKNRLEQIKRPVPIDRAQMKIKRNREAVKRHREKSQKELKDLREEVKKLRKLNMELQMKWMESRQSCKCMQYI</sequence>
<organism evidence="3 4">
    <name type="scientific">Artemia franciscana</name>
    <name type="common">Brine shrimp</name>
    <name type="synonym">Artemia sanfranciscana</name>
    <dbReference type="NCBI Taxonomy" id="6661"/>
    <lineage>
        <taxon>Eukaryota</taxon>
        <taxon>Metazoa</taxon>
        <taxon>Ecdysozoa</taxon>
        <taxon>Arthropoda</taxon>
        <taxon>Crustacea</taxon>
        <taxon>Branchiopoda</taxon>
        <taxon>Anostraca</taxon>
        <taxon>Artemiidae</taxon>
        <taxon>Artemia</taxon>
    </lineage>
</organism>
<name>A0AA88LDU0_ARTSF</name>
<dbReference type="Proteomes" id="UP001187531">
    <property type="component" value="Unassembled WGS sequence"/>
</dbReference>
<dbReference type="CDD" id="cd14686">
    <property type="entry name" value="bZIP"/>
    <property type="match status" value="1"/>
</dbReference>
<protein>
    <recommendedName>
        <fullName evidence="5">BZIP domain-containing protein</fullName>
    </recommendedName>
</protein>
<evidence type="ECO:0000256" key="1">
    <source>
        <dbReference type="SAM" id="Coils"/>
    </source>
</evidence>
<accession>A0AA88LDU0</accession>
<proteinExistence type="predicted"/>
<keyword evidence="1" id="KW-0175">Coiled coil</keyword>
<dbReference type="AlphaFoldDB" id="A0AA88LDU0"/>
<gene>
    <name evidence="3" type="ORF">QYM36_003061</name>
</gene>
<evidence type="ECO:0000256" key="2">
    <source>
        <dbReference type="SAM" id="MobiDB-lite"/>
    </source>
</evidence>
<feature type="compositionally biased region" description="Polar residues" evidence="2">
    <location>
        <begin position="116"/>
        <end position="137"/>
    </location>
</feature>
<comment type="caution">
    <text evidence="3">The sequence shown here is derived from an EMBL/GenBank/DDBJ whole genome shotgun (WGS) entry which is preliminary data.</text>
</comment>
<keyword evidence="4" id="KW-1185">Reference proteome</keyword>